<evidence type="ECO:0000256" key="5">
    <source>
        <dbReference type="ARBA" id="ARBA00022989"/>
    </source>
</evidence>
<dbReference type="GO" id="GO:0005886">
    <property type="term" value="C:plasma membrane"/>
    <property type="evidence" value="ECO:0007669"/>
    <property type="project" value="UniProtKB-SubCell"/>
</dbReference>
<keyword evidence="10" id="KW-1185">Reference proteome</keyword>
<keyword evidence="4 7" id="KW-0812">Transmembrane</keyword>
<keyword evidence="2 7" id="KW-0813">Transport</keyword>
<keyword evidence="6 7" id="KW-0472">Membrane</keyword>
<dbReference type="InterPro" id="IPR000515">
    <property type="entry name" value="MetI-like"/>
</dbReference>
<dbReference type="SUPFAM" id="SSF161098">
    <property type="entry name" value="MetI-like"/>
    <property type="match status" value="1"/>
</dbReference>
<proteinExistence type="inferred from homology"/>
<name>A0A7W6EHU7_9HYPH</name>
<gene>
    <name evidence="9" type="ORF">FHS81_002556</name>
</gene>
<evidence type="ECO:0000256" key="4">
    <source>
        <dbReference type="ARBA" id="ARBA00022692"/>
    </source>
</evidence>
<evidence type="ECO:0000313" key="9">
    <source>
        <dbReference type="EMBL" id="MBB3810455.1"/>
    </source>
</evidence>
<sequence>MSTLSENTIGQRSGRNGTLLGLAAAGAWALVAATTGLLPDVGDWPETENLAIAGAIIAVLLAASALLQRVSPALGRWLVDKSPWLIAIALFLSVWQLASAKLGWLPQPFFPPPQGIIEVFTYDYAELGISLVASAQLLIVGFIYGGVVGFIGGVALGWSQLAAYWIHPILRFVGPLPSTALLPIIFFAFPSSYSASIFLVALAVAFPMTVLTWSGIASVNPAYYDVARTLGASPLALVLKVAIPASLPYVFVGLFMALGAAFSSLMVAELLGVKAGLGFFIQWSQGWGSYNSVFTAVLVLALLCSFSITALFKIRGRVLSWQKGLVKW</sequence>
<keyword evidence="3" id="KW-1003">Cell membrane</keyword>
<evidence type="ECO:0000259" key="8">
    <source>
        <dbReference type="PROSITE" id="PS50928"/>
    </source>
</evidence>
<feature type="transmembrane region" description="Helical" evidence="7">
    <location>
        <begin position="195"/>
        <end position="216"/>
    </location>
</feature>
<feature type="transmembrane region" description="Helical" evidence="7">
    <location>
        <begin position="50"/>
        <end position="70"/>
    </location>
</feature>
<dbReference type="InterPro" id="IPR035906">
    <property type="entry name" value="MetI-like_sf"/>
</dbReference>
<evidence type="ECO:0000256" key="1">
    <source>
        <dbReference type="ARBA" id="ARBA00004651"/>
    </source>
</evidence>
<dbReference type="GO" id="GO:0055085">
    <property type="term" value="P:transmembrane transport"/>
    <property type="evidence" value="ECO:0007669"/>
    <property type="project" value="InterPro"/>
</dbReference>
<comment type="subcellular location">
    <subcellularLocation>
        <location evidence="1 7">Cell membrane</location>
        <topology evidence="1 7">Multi-pass membrane protein</topology>
    </subcellularLocation>
</comment>
<evidence type="ECO:0000256" key="6">
    <source>
        <dbReference type="ARBA" id="ARBA00023136"/>
    </source>
</evidence>
<dbReference type="RefSeq" id="WP_246374994.1">
    <property type="nucleotide sequence ID" value="NZ_JACICC010000006.1"/>
</dbReference>
<dbReference type="Gene3D" id="1.10.3720.10">
    <property type="entry name" value="MetI-like"/>
    <property type="match status" value="1"/>
</dbReference>
<evidence type="ECO:0000256" key="2">
    <source>
        <dbReference type="ARBA" id="ARBA00022448"/>
    </source>
</evidence>
<dbReference type="AlphaFoldDB" id="A0A7W6EHU7"/>
<dbReference type="EMBL" id="JACICC010000006">
    <property type="protein sequence ID" value="MBB3810455.1"/>
    <property type="molecule type" value="Genomic_DNA"/>
</dbReference>
<dbReference type="PANTHER" id="PTHR30151">
    <property type="entry name" value="ALKANE SULFONATE ABC TRANSPORTER-RELATED, MEMBRANE SUBUNIT"/>
    <property type="match status" value="1"/>
</dbReference>
<comment type="similarity">
    <text evidence="7">Belongs to the binding-protein-dependent transport system permease family.</text>
</comment>
<organism evidence="9 10">
    <name type="scientific">Pseudochelatococcus contaminans</name>
    <dbReference type="NCBI Taxonomy" id="1538103"/>
    <lineage>
        <taxon>Bacteria</taxon>
        <taxon>Pseudomonadati</taxon>
        <taxon>Pseudomonadota</taxon>
        <taxon>Alphaproteobacteria</taxon>
        <taxon>Hyphomicrobiales</taxon>
        <taxon>Chelatococcaceae</taxon>
        <taxon>Pseudochelatococcus</taxon>
    </lineage>
</organism>
<feature type="transmembrane region" description="Helical" evidence="7">
    <location>
        <begin position="237"/>
        <end position="262"/>
    </location>
</feature>
<feature type="transmembrane region" description="Helical" evidence="7">
    <location>
        <begin position="124"/>
        <end position="157"/>
    </location>
</feature>
<feature type="domain" description="ABC transmembrane type-1" evidence="8">
    <location>
        <begin position="131"/>
        <end position="312"/>
    </location>
</feature>
<comment type="caution">
    <text evidence="9">The sequence shown here is derived from an EMBL/GenBank/DDBJ whole genome shotgun (WGS) entry which is preliminary data.</text>
</comment>
<evidence type="ECO:0000256" key="7">
    <source>
        <dbReference type="RuleBase" id="RU363032"/>
    </source>
</evidence>
<feature type="transmembrane region" description="Helical" evidence="7">
    <location>
        <begin position="293"/>
        <end position="312"/>
    </location>
</feature>
<dbReference type="CDD" id="cd06261">
    <property type="entry name" value="TM_PBP2"/>
    <property type="match status" value="1"/>
</dbReference>
<dbReference type="Proteomes" id="UP000537592">
    <property type="component" value="Unassembled WGS sequence"/>
</dbReference>
<feature type="transmembrane region" description="Helical" evidence="7">
    <location>
        <begin position="169"/>
        <end position="189"/>
    </location>
</feature>
<dbReference type="Pfam" id="PF00528">
    <property type="entry name" value="BPD_transp_1"/>
    <property type="match status" value="1"/>
</dbReference>
<reference evidence="9 10" key="1">
    <citation type="submission" date="2020-08" db="EMBL/GenBank/DDBJ databases">
        <title>Genomic Encyclopedia of Type Strains, Phase IV (KMG-IV): sequencing the most valuable type-strain genomes for metagenomic binning, comparative biology and taxonomic classification.</title>
        <authorList>
            <person name="Goeker M."/>
        </authorList>
    </citation>
    <scope>NUCLEOTIDE SEQUENCE [LARGE SCALE GENOMIC DNA]</scope>
    <source>
        <strain evidence="9 10">DSM 28760</strain>
    </source>
</reference>
<protein>
    <submittedName>
        <fullName evidence="9">NitT/TauT family transport system permease protein</fullName>
    </submittedName>
</protein>
<evidence type="ECO:0000256" key="3">
    <source>
        <dbReference type="ARBA" id="ARBA00022475"/>
    </source>
</evidence>
<accession>A0A7W6EHU7</accession>
<evidence type="ECO:0000313" key="10">
    <source>
        <dbReference type="Proteomes" id="UP000537592"/>
    </source>
</evidence>
<feature type="transmembrane region" description="Helical" evidence="7">
    <location>
        <begin position="19"/>
        <end position="38"/>
    </location>
</feature>
<dbReference type="PROSITE" id="PS50928">
    <property type="entry name" value="ABC_TM1"/>
    <property type="match status" value="1"/>
</dbReference>
<keyword evidence="5 7" id="KW-1133">Transmembrane helix</keyword>
<dbReference type="PANTHER" id="PTHR30151:SF0">
    <property type="entry name" value="ABC TRANSPORTER PERMEASE PROTEIN MJ0413-RELATED"/>
    <property type="match status" value="1"/>
</dbReference>